<comment type="caution">
    <text evidence="11">The sequence shown here is derived from an EMBL/GenBank/DDBJ whole genome shotgun (WGS) entry which is preliminary data.</text>
</comment>
<keyword evidence="5 8" id="KW-1133">Transmembrane helix</keyword>
<feature type="domain" description="Trichome birefringence-like C-terminal" evidence="9">
    <location>
        <begin position="273"/>
        <end position="558"/>
    </location>
</feature>
<accession>A0A8K0H2H1</accession>
<evidence type="ECO:0008006" key="13">
    <source>
        <dbReference type="Google" id="ProtNLM"/>
    </source>
</evidence>
<evidence type="ECO:0000256" key="3">
    <source>
        <dbReference type="ARBA" id="ARBA00022692"/>
    </source>
</evidence>
<evidence type="ECO:0000313" key="12">
    <source>
        <dbReference type="Proteomes" id="UP000796880"/>
    </source>
</evidence>
<evidence type="ECO:0000259" key="10">
    <source>
        <dbReference type="Pfam" id="PF14416"/>
    </source>
</evidence>
<dbReference type="Pfam" id="PF13839">
    <property type="entry name" value="PC-Esterase"/>
    <property type="match status" value="1"/>
</dbReference>
<dbReference type="PANTHER" id="PTHR32285:SF242">
    <property type="entry name" value="PMR5_CAS1P GDSL_SGNH-LIKE ACYL-ESTERASE FAMILY PROTEIN"/>
    <property type="match status" value="1"/>
</dbReference>
<dbReference type="AlphaFoldDB" id="A0A8K0H2H1"/>
<feature type="domain" description="Trichome birefringence-like N-terminal" evidence="10">
    <location>
        <begin position="220"/>
        <end position="272"/>
    </location>
</feature>
<dbReference type="GO" id="GO:0005794">
    <property type="term" value="C:Golgi apparatus"/>
    <property type="evidence" value="ECO:0007669"/>
    <property type="project" value="TreeGrafter"/>
</dbReference>
<name>A0A8K0H2H1_9ROSA</name>
<dbReference type="PANTHER" id="PTHR32285">
    <property type="entry name" value="PROTEIN TRICHOME BIREFRINGENCE-LIKE 9-RELATED"/>
    <property type="match status" value="1"/>
</dbReference>
<feature type="transmembrane region" description="Helical" evidence="8">
    <location>
        <begin position="41"/>
        <end position="59"/>
    </location>
</feature>
<comment type="subcellular location">
    <subcellularLocation>
        <location evidence="1">Membrane</location>
        <topology evidence="1">Single-pass membrane protein</topology>
    </subcellularLocation>
</comment>
<gene>
    <name evidence="11" type="ORF">FNV43_RR14130</name>
</gene>
<keyword evidence="3 8" id="KW-0812">Transmembrane</keyword>
<evidence type="ECO:0000256" key="8">
    <source>
        <dbReference type="SAM" id="Phobius"/>
    </source>
</evidence>
<evidence type="ECO:0000313" key="11">
    <source>
        <dbReference type="EMBL" id="KAF3444438.1"/>
    </source>
</evidence>
<reference evidence="11" key="1">
    <citation type="submission" date="2020-03" db="EMBL/GenBank/DDBJ databases">
        <title>A high-quality chromosome-level genome assembly of a woody plant with both climbing and erect habits, Rhamnella rubrinervis.</title>
        <authorList>
            <person name="Lu Z."/>
            <person name="Yang Y."/>
            <person name="Zhu X."/>
            <person name="Sun Y."/>
        </authorList>
    </citation>
    <scope>NUCLEOTIDE SEQUENCE</scope>
    <source>
        <strain evidence="11">BYM</strain>
        <tissue evidence="11">Leaf</tissue>
    </source>
</reference>
<dbReference type="InterPro" id="IPR029962">
    <property type="entry name" value="TBL"/>
</dbReference>
<feature type="region of interest" description="Disordered" evidence="7">
    <location>
        <begin position="142"/>
        <end position="209"/>
    </location>
</feature>
<dbReference type="InterPro" id="IPR025846">
    <property type="entry name" value="TBL_N"/>
</dbReference>
<evidence type="ECO:0000256" key="5">
    <source>
        <dbReference type="ARBA" id="ARBA00022989"/>
    </source>
</evidence>
<dbReference type="GO" id="GO:0016020">
    <property type="term" value="C:membrane"/>
    <property type="evidence" value="ECO:0007669"/>
    <property type="project" value="UniProtKB-SubCell"/>
</dbReference>
<dbReference type="EMBL" id="VOIH02000006">
    <property type="protein sequence ID" value="KAF3444438.1"/>
    <property type="molecule type" value="Genomic_DNA"/>
</dbReference>
<dbReference type="GO" id="GO:0016413">
    <property type="term" value="F:O-acetyltransferase activity"/>
    <property type="evidence" value="ECO:0007669"/>
    <property type="project" value="InterPro"/>
</dbReference>
<keyword evidence="12" id="KW-1185">Reference proteome</keyword>
<feature type="compositionally biased region" description="Basic and acidic residues" evidence="7">
    <location>
        <begin position="194"/>
        <end position="209"/>
    </location>
</feature>
<proteinExistence type="inferred from homology"/>
<evidence type="ECO:0000256" key="7">
    <source>
        <dbReference type="SAM" id="MobiDB-lite"/>
    </source>
</evidence>
<evidence type="ECO:0000256" key="2">
    <source>
        <dbReference type="ARBA" id="ARBA00007727"/>
    </source>
</evidence>
<organism evidence="11 12">
    <name type="scientific">Rhamnella rubrinervis</name>
    <dbReference type="NCBI Taxonomy" id="2594499"/>
    <lineage>
        <taxon>Eukaryota</taxon>
        <taxon>Viridiplantae</taxon>
        <taxon>Streptophyta</taxon>
        <taxon>Embryophyta</taxon>
        <taxon>Tracheophyta</taxon>
        <taxon>Spermatophyta</taxon>
        <taxon>Magnoliopsida</taxon>
        <taxon>eudicotyledons</taxon>
        <taxon>Gunneridae</taxon>
        <taxon>Pentapetalae</taxon>
        <taxon>rosids</taxon>
        <taxon>fabids</taxon>
        <taxon>Rosales</taxon>
        <taxon>Rhamnaceae</taxon>
        <taxon>rhamnoid group</taxon>
        <taxon>Rhamneae</taxon>
        <taxon>Rhamnella</taxon>
    </lineage>
</organism>
<keyword evidence="6 8" id="KW-0472">Membrane</keyword>
<evidence type="ECO:0000256" key="6">
    <source>
        <dbReference type="ARBA" id="ARBA00023136"/>
    </source>
</evidence>
<protein>
    <recommendedName>
        <fullName evidence="13">Trichome birefringence-like N-terminal domain-containing protein</fullName>
    </recommendedName>
</protein>
<evidence type="ECO:0000256" key="1">
    <source>
        <dbReference type="ARBA" id="ARBA00004167"/>
    </source>
</evidence>
<evidence type="ECO:0000259" key="9">
    <source>
        <dbReference type="Pfam" id="PF13839"/>
    </source>
</evidence>
<dbReference type="OrthoDB" id="630188at2759"/>
<evidence type="ECO:0000256" key="4">
    <source>
        <dbReference type="ARBA" id="ARBA00022968"/>
    </source>
</evidence>
<feature type="region of interest" description="Disordered" evidence="7">
    <location>
        <begin position="1"/>
        <end position="22"/>
    </location>
</feature>
<sequence>MVDSPMTVTPQPSSTKHQSPTKLESKASLSSLFFASRKSTAFAYGFTFAFVAFTIFLVFDPPWDSSPWFNKVFHASFYSSSWYSYRKENQLGDSPSAFSNENENLPANLVKKMGYRTGNNHSSSPSVYASILSLSQESIHTSLSNRNESSTENWHSSSQSSLEDSGKDGSGLKQSKDGVMGMVRKSSYVSSTSKEGDYRKTSEALSEKGRKQREIELMNNCNIFDGRWVRDNAYPLYAPGSCPHIDESFNCFLNNKPDNVYEKYRWQPKGCNIPRLNGQDMLGLLRDKRLVFVGDSLNRNMWESMVCVLRNSLEDLSRVFEASGRREYRTEGSYSFIFKDYNCSVEFFRSPFLVQEWEMQNMVGSKKETLRLDVIERSFDKCKSADILIFNTGHWWTHEKTAKGKGYYQEGGHVYGELNVKVAYRKALTTWARWVDDNIDPKKTHVFFRGYSPSHFRAGRWNSGGQCDGEIGPILNEAYLGKYPGTMRTLESVIKEMKTPVFYLNITRMTDFRKDAHPSFYRKQNLTEEEKKSPFRLQDCSHWCLPGVPDTWNELVYAQLLIMQRHQRQEQQKRL</sequence>
<comment type="similarity">
    <text evidence="2">Belongs to the PC-esterase family. TBL subfamily.</text>
</comment>
<keyword evidence="4" id="KW-0735">Signal-anchor</keyword>
<dbReference type="InterPro" id="IPR026057">
    <property type="entry name" value="TBL_C"/>
</dbReference>
<dbReference type="Proteomes" id="UP000796880">
    <property type="component" value="Unassembled WGS sequence"/>
</dbReference>
<dbReference type="Pfam" id="PF14416">
    <property type="entry name" value="PMR5N"/>
    <property type="match status" value="1"/>
</dbReference>
<feature type="compositionally biased region" description="Polar residues" evidence="7">
    <location>
        <begin position="142"/>
        <end position="163"/>
    </location>
</feature>